<keyword evidence="6" id="KW-0961">Cell wall biogenesis/degradation</keyword>
<evidence type="ECO:0000256" key="6">
    <source>
        <dbReference type="ARBA" id="ARBA00023316"/>
    </source>
</evidence>
<keyword evidence="3" id="KW-0133">Cell shape</keyword>
<dbReference type="InterPro" id="IPR033134">
    <property type="entry name" value="Asp/Glu_racemase_AS_2"/>
</dbReference>
<dbReference type="EC" id="5.1.1.3" evidence="2"/>
<dbReference type="PROSITE" id="PS00924">
    <property type="entry name" value="ASP_GLU_RACEMASE_2"/>
    <property type="match status" value="1"/>
</dbReference>
<sequence length="265" mass="28198">MDNRPIGVFDSGIGGLTVVNSLANVLPGETILYVGDTARVPYGNKSSDRIQQFSHEITQWLIEQDCKMVVVACNTASSLALDYLKSQFSVSIIGVISPGVNSAIQATGNQNIGVLGTQATIHSDAYGKQLRSIQSDITVVSQACPLFVPLAEEGWVEGDVPLEIAKSYLQPLQKSKVDTVILGCTHYPLLKGIIRDVLGADINLVDSGEATADVVESIIVKNNYASDNQHGGIHCFVTDAPDSFDALAGRFVHASISATTHIDIS</sequence>
<dbReference type="InterPro" id="IPR015942">
    <property type="entry name" value="Asp/Glu/hydantoin_racemase"/>
</dbReference>
<dbReference type="GO" id="GO:0008881">
    <property type="term" value="F:glutamate racemase activity"/>
    <property type="evidence" value="ECO:0007669"/>
    <property type="project" value="UniProtKB-EC"/>
</dbReference>
<comment type="catalytic activity">
    <reaction evidence="1">
        <text>L-glutamate = D-glutamate</text>
        <dbReference type="Rhea" id="RHEA:12813"/>
        <dbReference type="ChEBI" id="CHEBI:29985"/>
        <dbReference type="ChEBI" id="CHEBI:29986"/>
        <dbReference type="EC" id="5.1.1.3"/>
    </reaction>
</comment>
<dbReference type="NCBIfam" id="TIGR00067">
    <property type="entry name" value="glut_race"/>
    <property type="match status" value="1"/>
</dbReference>
<dbReference type="FunFam" id="3.40.50.1860:FF:000001">
    <property type="entry name" value="Glutamate racemase"/>
    <property type="match status" value="1"/>
</dbReference>
<dbReference type="GO" id="GO:0008360">
    <property type="term" value="P:regulation of cell shape"/>
    <property type="evidence" value="ECO:0007669"/>
    <property type="project" value="UniProtKB-KW"/>
</dbReference>
<dbReference type="InterPro" id="IPR004391">
    <property type="entry name" value="Glu_race"/>
</dbReference>
<evidence type="ECO:0000256" key="1">
    <source>
        <dbReference type="ARBA" id="ARBA00001602"/>
    </source>
</evidence>
<keyword evidence="5" id="KW-0413">Isomerase</keyword>
<organism evidence="7">
    <name type="scientific">marine metagenome</name>
    <dbReference type="NCBI Taxonomy" id="408172"/>
    <lineage>
        <taxon>unclassified sequences</taxon>
        <taxon>metagenomes</taxon>
        <taxon>ecological metagenomes</taxon>
    </lineage>
</organism>
<name>A0A381Y718_9ZZZZ</name>
<dbReference type="PROSITE" id="PS00923">
    <property type="entry name" value="ASP_GLU_RACEMASE_1"/>
    <property type="match status" value="1"/>
</dbReference>
<keyword evidence="4" id="KW-0573">Peptidoglycan synthesis</keyword>
<dbReference type="Gene3D" id="3.40.50.1860">
    <property type="match status" value="2"/>
</dbReference>
<dbReference type="SUPFAM" id="SSF53681">
    <property type="entry name" value="Aspartate/glutamate racemase"/>
    <property type="match status" value="2"/>
</dbReference>
<gene>
    <name evidence="7" type="ORF">METZ01_LOCUS125256</name>
</gene>
<protein>
    <recommendedName>
        <fullName evidence="2">glutamate racemase</fullName>
        <ecNumber evidence="2">5.1.1.3</ecNumber>
    </recommendedName>
</protein>
<dbReference type="InterPro" id="IPR001920">
    <property type="entry name" value="Asp/Glu_race"/>
</dbReference>
<evidence type="ECO:0000313" key="7">
    <source>
        <dbReference type="EMBL" id="SVA72402.1"/>
    </source>
</evidence>
<dbReference type="AlphaFoldDB" id="A0A381Y718"/>
<dbReference type="Pfam" id="PF01177">
    <property type="entry name" value="Asp_Glu_race"/>
    <property type="match status" value="1"/>
</dbReference>
<dbReference type="GO" id="GO:0009252">
    <property type="term" value="P:peptidoglycan biosynthetic process"/>
    <property type="evidence" value="ECO:0007669"/>
    <property type="project" value="UniProtKB-KW"/>
</dbReference>
<dbReference type="EMBL" id="UINC01017458">
    <property type="protein sequence ID" value="SVA72402.1"/>
    <property type="molecule type" value="Genomic_DNA"/>
</dbReference>
<dbReference type="PANTHER" id="PTHR21198:SF2">
    <property type="entry name" value="GLUTAMATE RACEMASE"/>
    <property type="match status" value="1"/>
</dbReference>
<dbReference type="InterPro" id="IPR018187">
    <property type="entry name" value="Asp/Glu_racemase_AS_1"/>
</dbReference>
<accession>A0A381Y718</accession>
<evidence type="ECO:0000256" key="5">
    <source>
        <dbReference type="ARBA" id="ARBA00023235"/>
    </source>
</evidence>
<dbReference type="GO" id="GO:0071555">
    <property type="term" value="P:cell wall organization"/>
    <property type="evidence" value="ECO:0007669"/>
    <property type="project" value="UniProtKB-KW"/>
</dbReference>
<evidence type="ECO:0000256" key="2">
    <source>
        <dbReference type="ARBA" id="ARBA00013090"/>
    </source>
</evidence>
<proteinExistence type="inferred from homology"/>
<evidence type="ECO:0000256" key="4">
    <source>
        <dbReference type="ARBA" id="ARBA00022984"/>
    </source>
</evidence>
<dbReference type="PANTHER" id="PTHR21198">
    <property type="entry name" value="GLUTAMATE RACEMASE"/>
    <property type="match status" value="1"/>
</dbReference>
<evidence type="ECO:0000256" key="3">
    <source>
        <dbReference type="ARBA" id="ARBA00022960"/>
    </source>
</evidence>
<dbReference type="HAMAP" id="MF_00258">
    <property type="entry name" value="Glu_racemase"/>
    <property type="match status" value="1"/>
</dbReference>
<reference evidence="7" key="1">
    <citation type="submission" date="2018-05" db="EMBL/GenBank/DDBJ databases">
        <authorList>
            <person name="Lanie J.A."/>
            <person name="Ng W.-L."/>
            <person name="Kazmierczak K.M."/>
            <person name="Andrzejewski T.M."/>
            <person name="Davidsen T.M."/>
            <person name="Wayne K.J."/>
            <person name="Tettelin H."/>
            <person name="Glass J.I."/>
            <person name="Rusch D."/>
            <person name="Podicherti R."/>
            <person name="Tsui H.-C.T."/>
            <person name="Winkler M.E."/>
        </authorList>
    </citation>
    <scope>NUCLEOTIDE SEQUENCE</scope>
</reference>